<accession>A0ACC3N9T1</accession>
<keyword evidence="2" id="KW-1185">Reference proteome</keyword>
<evidence type="ECO:0000313" key="2">
    <source>
        <dbReference type="Proteomes" id="UP001281147"/>
    </source>
</evidence>
<protein>
    <submittedName>
        <fullName evidence="1">Uncharacterized protein</fullName>
    </submittedName>
</protein>
<proteinExistence type="predicted"/>
<gene>
    <name evidence="1" type="ORF">LTR37_009260</name>
</gene>
<reference evidence="1" key="1">
    <citation type="submission" date="2023-07" db="EMBL/GenBank/DDBJ databases">
        <title>Black Yeasts Isolated from many extreme environments.</title>
        <authorList>
            <person name="Coleine C."/>
            <person name="Stajich J.E."/>
            <person name="Selbmann L."/>
        </authorList>
    </citation>
    <scope>NUCLEOTIDE SEQUENCE</scope>
    <source>
        <strain evidence="1">CCFEE 5714</strain>
    </source>
</reference>
<dbReference type="EMBL" id="JAUTXU010000071">
    <property type="protein sequence ID" value="KAK3712169.1"/>
    <property type="molecule type" value="Genomic_DNA"/>
</dbReference>
<sequence>MSLQSTRQVQYPRFWLSVDPIKPSGRFQERIDRTGHWAPPRPLHSNEYVPGYTTRRWFEFSNWRTREVESQEVNGKPPYKTYSFYMSNHKIWIYRSDATHYKVGDGSGNPRITSGAASDDEEDESSSESSSDDDDRVEDWVPLKFRWPDEINSSGVSYATTRGPYDRLRLQRPDQVVLRELLPDQYLATPETQRPRRPYGGLIGELPILIALIAYSVRPNEVDGALVHCLRRGYRSYNRPRGGGWNQQRGLVVRVFRNLGNPNEEALDNGRLSAPVRALQLLENGYYGKFVE</sequence>
<comment type="caution">
    <text evidence="1">The sequence shown here is derived from an EMBL/GenBank/DDBJ whole genome shotgun (WGS) entry which is preliminary data.</text>
</comment>
<organism evidence="1 2">
    <name type="scientific">Vermiconidia calcicola</name>
    <dbReference type="NCBI Taxonomy" id="1690605"/>
    <lineage>
        <taxon>Eukaryota</taxon>
        <taxon>Fungi</taxon>
        <taxon>Dikarya</taxon>
        <taxon>Ascomycota</taxon>
        <taxon>Pezizomycotina</taxon>
        <taxon>Dothideomycetes</taxon>
        <taxon>Dothideomycetidae</taxon>
        <taxon>Mycosphaerellales</taxon>
        <taxon>Extremaceae</taxon>
        <taxon>Vermiconidia</taxon>
    </lineage>
</organism>
<evidence type="ECO:0000313" key="1">
    <source>
        <dbReference type="EMBL" id="KAK3712169.1"/>
    </source>
</evidence>
<name>A0ACC3N9T1_9PEZI</name>
<dbReference type="Proteomes" id="UP001281147">
    <property type="component" value="Unassembled WGS sequence"/>
</dbReference>